<gene>
    <name evidence="7" type="ORF">S01H4_58199</name>
</gene>
<evidence type="ECO:0000256" key="5">
    <source>
        <dbReference type="ARBA" id="ARBA00022840"/>
    </source>
</evidence>
<reference evidence="7" key="1">
    <citation type="journal article" date="2014" name="Front. Microbiol.">
        <title>High frequency of phylogenetically diverse reductive dehalogenase-homologous genes in deep subseafloor sedimentary metagenomes.</title>
        <authorList>
            <person name="Kawai M."/>
            <person name="Futagami T."/>
            <person name="Toyoda A."/>
            <person name="Takaki Y."/>
            <person name="Nishi S."/>
            <person name="Hori S."/>
            <person name="Arai W."/>
            <person name="Tsubouchi T."/>
            <person name="Morono Y."/>
            <person name="Uchiyama I."/>
            <person name="Ito T."/>
            <person name="Fujiyama A."/>
            <person name="Inagaki F."/>
            <person name="Takami H."/>
        </authorList>
    </citation>
    <scope>NUCLEOTIDE SEQUENCE</scope>
    <source>
        <strain evidence="7">Expedition CK06-06</strain>
    </source>
</reference>
<dbReference type="GO" id="GO:0005829">
    <property type="term" value="C:cytosol"/>
    <property type="evidence" value="ECO:0007669"/>
    <property type="project" value="TreeGrafter"/>
</dbReference>
<keyword evidence="5" id="KW-0067">ATP-binding</keyword>
<comment type="caution">
    <text evidence="7">The sequence shown here is derived from an EMBL/GenBank/DDBJ whole genome shotgun (WGS) entry which is preliminary data.</text>
</comment>
<dbReference type="GO" id="GO:0046084">
    <property type="term" value="P:adenine biosynthetic process"/>
    <property type="evidence" value="ECO:0007669"/>
    <property type="project" value="TreeGrafter"/>
</dbReference>
<proteinExistence type="predicted"/>
<dbReference type="Gene3D" id="3.90.650.10">
    <property type="entry name" value="PurM-like C-terminal domain"/>
    <property type="match status" value="1"/>
</dbReference>
<evidence type="ECO:0000313" key="7">
    <source>
        <dbReference type="EMBL" id="GAH13057.1"/>
    </source>
</evidence>
<dbReference type="PANTHER" id="PTHR10520">
    <property type="entry name" value="TRIFUNCTIONAL PURINE BIOSYNTHETIC PROTEIN ADENOSINE-3-RELATED"/>
    <property type="match status" value="1"/>
</dbReference>
<evidence type="ECO:0000259" key="6">
    <source>
        <dbReference type="Pfam" id="PF02769"/>
    </source>
</evidence>
<protein>
    <recommendedName>
        <fullName evidence="2">phosphoribosylformylglycinamidine cyclo-ligase</fullName>
        <ecNumber evidence="2">6.3.3.1</ecNumber>
    </recommendedName>
</protein>
<dbReference type="EC" id="6.3.3.1" evidence="2"/>
<evidence type="ECO:0000256" key="2">
    <source>
        <dbReference type="ARBA" id="ARBA00013047"/>
    </source>
</evidence>
<dbReference type="InterPro" id="IPR004733">
    <property type="entry name" value="PurM_cligase"/>
</dbReference>
<dbReference type="EMBL" id="BART01033968">
    <property type="protein sequence ID" value="GAH13057.1"/>
    <property type="molecule type" value="Genomic_DNA"/>
</dbReference>
<keyword evidence="3" id="KW-0436">Ligase</keyword>
<evidence type="ECO:0000256" key="4">
    <source>
        <dbReference type="ARBA" id="ARBA00022741"/>
    </source>
</evidence>
<dbReference type="AlphaFoldDB" id="X1CYX6"/>
<dbReference type="GO" id="GO:0004637">
    <property type="term" value="F:phosphoribosylamine-glycine ligase activity"/>
    <property type="evidence" value="ECO:0007669"/>
    <property type="project" value="TreeGrafter"/>
</dbReference>
<sequence length="167" mass="18973">ISLVRKVLFKEWGGKYEPFDVPDGFDREIVYEVLEPTKIYVKSFLNTTKQVKVKGAIHITGDAYVKFNRFMKYSKGIGFEFNNFKPQPIYELIQNTAPEIGGEITDEEMLKTFNMGWGFGVIVDKKEADEVICACEKSGVEAELIGNVTDSEKIVANYKGKKMHLTI</sequence>
<dbReference type="GO" id="GO:0004641">
    <property type="term" value="F:phosphoribosylformylglycinamidine cyclo-ligase activity"/>
    <property type="evidence" value="ECO:0007669"/>
    <property type="project" value="UniProtKB-EC"/>
</dbReference>
<dbReference type="GO" id="GO:0006189">
    <property type="term" value="P:'de novo' IMP biosynthetic process"/>
    <property type="evidence" value="ECO:0007669"/>
    <property type="project" value="UniProtKB-UniPathway"/>
</dbReference>
<dbReference type="InterPro" id="IPR010918">
    <property type="entry name" value="PurM-like_C_dom"/>
</dbReference>
<name>X1CYX6_9ZZZZ</name>
<keyword evidence="4" id="KW-0547">Nucleotide-binding</keyword>
<feature type="domain" description="PurM-like C-terminal" evidence="6">
    <location>
        <begin position="24"/>
        <end position="157"/>
    </location>
</feature>
<dbReference type="GO" id="GO:0005524">
    <property type="term" value="F:ATP binding"/>
    <property type="evidence" value="ECO:0007669"/>
    <property type="project" value="UniProtKB-KW"/>
</dbReference>
<accession>X1CYX6</accession>
<evidence type="ECO:0000256" key="3">
    <source>
        <dbReference type="ARBA" id="ARBA00022598"/>
    </source>
</evidence>
<dbReference type="SUPFAM" id="SSF56042">
    <property type="entry name" value="PurM C-terminal domain-like"/>
    <property type="match status" value="1"/>
</dbReference>
<organism evidence="7">
    <name type="scientific">marine sediment metagenome</name>
    <dbReference type="NCBI Taxonomy" id="412755"/>
    <lineage>
        <taxon>unclassified sequences</taxon>
        <taxon>metagenomes</taxon>
        <taxon>ecological metagenomes</taxon>
    </lineage>
</organism>
<dbReference type="Pfam" id="PF02769">
    <property type="entry name" value="AIRS_C"/>
    <property type="match status" value="1"/>
</dbReference>
<evidence type="ECO:0000256" key="1">
    <source>
        <dbReference type="ARBA" id="ARBA00004686"/>
    </source>
</evidence>
<dbReference type="UniPathway" id="UPA00074">
    <property type="reaction ID" value="UER00129"/>
</dbReference>
<dbReference type="PANTHER" id="PTHR10520:SF12">
    <property type="entry name" value="TRIFUNCTIONAL PURINE BIOSYNTHETIC PROTEIN ADENOSINE-3"/>
    <property type="match status" value="1"/>
</dbReference>
<comment type="pathway">
    <text evidence="1">Purine metabolism; IMP biosynthesis via de novo pathway; 5-amino-1-(5-phospho-D-ribosyl)imidazole from N(2)-formyl-N(1)-(5-phospho-D-ribosyl)glycinamide: step 2/2.</text>
</comment>
<feature type="non-terminal residue" evidence="7">
    <location>
        <position position="1"/>
    </location>
</feature>
<dbReference type="InterPro" id="IPR036676">
    <property type="entry name" value="PurM-like_C_sf"/>
</dbReference>